<feature type="region of interest" description="Disordered" evidence="1">
    <location>
        <begin position="1"/>
        <end position="28"/>
    </location>
</feature>
<comment type="caution">
    <text evidence="2">The sequence shown here is derived from an EMBL/GenBank/DDBJ whole genome shotgun (WGS) entry which is preliminary data.</text>
</comment>
<dbReference type="Proteomes" id="UP000314294">
    <property type="component" value="Unassembled WGS sequence"/>
</dbReference>
<protein>
    <submittedName>
        <fullName evidence="2">Uncharacterized protein</fullName>
    </submittedName>
</protein>
<accession>A0A4Z2ILJ7</accession>
<feature type="compositionally biased region" description="Basic residues" evidence="1">
    <location>
        <begin position="74"/>
        <end position="84"/>
    </location>
</feature>
<name>A0A4Z2ILJ7_9TELE</name>
<keyword evidence="3" id="KW-1185">Reference proteome</keyword>
<evidence type="ECO:0000256" key="1">
    <source>
        <dbReference type="SAM" id="MobiDB-lite"/>
    </source>
</evidence>
<evidence type="ECO:0000313" key="2">
    <source>
        <dbReference type="EMBL" id="TNN78072.1"/>
    </source>
</evidence>
<dbReference type="EMBL" id="SRLO01000076">
    <property type="protein sequence ID" value="TNN78072.1"/>
    <property type="molecule type" value="Genomic_DNA"/>
</dbReference>
<dbReference type="AlphaFoldDB" id="A0A4Z2ILJ7"/>
<evidence type="ECO:0000313" key="3">
    <source>
        <dbReference type="Proteomes" id="UP000314294"/>
    </source>
</evidence>
<feature type="region of interest" description="Disordered" evidence="1">
    <location>
        <begin position="70"/>
        <end position="92"/>
    </location>
</feature>
<sequence length="92" mass="10149">MRTSTCEGDRVTSRKRPTTKGQSGTPIRPIQLHCHLQPAAAPPLARSRASPASTGTLLLQAQAIMLHWRERRLGRTRTSTRRGRLTNPAAVK</sequence>
<proteinExistence type="predicted"/>
<gene>
    <name evidence="2" type="ORF">EYF80_011577</name>
</gene>
<organism evidence="2 3">
    <name type="scientific">Liparis tanakae</name>
    <name type="common">Tanaka's snailfish</name>
    <dbReference type="NCBI Taxonomy" id="230148"/>
    <lineage>
        <taxon>Eukaryota</taxon>
        <taxon>Metazoa</taxon>
        <taxon>Chordata</taxon>
        <taxon>Craniata</taxon>
        <taxon>Vertebrata</taxon>
        <taxon>Euteleostomi</taxon>
        <taxon>Actinopterygii</taxon>
        <taxon>Neopterygii</taxon>
        <taxon>Teleostei</taxon>
        <taxon>Neoteleostei</taxon>
        <taxon>Acanthomorphata</taxon>
        <taxon>Eupercaria</taxon>
        <taxon>Perciformes</taxon>
        <taxon>Cottioidei</taxon>
        <taxon>Cottales</taxon>
        <taxon>Liparidae</taxon>
        <taxon>Liparis</taxon>
    </lineage>
</organism>
<reference evidence="2 3" key="1">
    <citation type="submission" date="2019-03" db="EMBL/GenBank/DDBJ databases">
        <title>First draft genome of Liparis tanakae, snailfish: a comprehensive survey of snailfish specific genes.</title>
        <authorList>
            <person name="Kim W."/>
            <person name="Song I."/>
            <person name="Jeong J.-H."/>
            <person name="Kim D."/>
            <person name="Kim S."/>
            <person name="Ryu S."/>
            <person name="Song J.Y."/>
            <person name="Lee S.K."/>
        </authorList>
    </citation>
    <scope>NUCLEOTIDE SEQUENCE [LARGE SCALE GENOMIC DNA]</scope>
    <source>
        <tissue evidence="2">Muscle</tissue>
    </source>
</reference>